<dbReference type="OrthoDB" id="14563at2759"/>
<evidence type="ECO:0000313" key="2">
    <source>
        <dbReference type="Proteomes" id="UP000838756"/>
    </source>
</evidence>
<evidence type="ECO:0000313" key="1">
    <source>
        <dbReference type="EMBL" id="CAH2208232.1"/>
    </source>
</evidence>
<dbReference type="Proteomes" id="UP000838756">
    <property type="component" value="Unassembled WGS sequence"/>
</dbReference>
<organism evidence="1 2">
    <name type="scientific">Pararge aegeria aegeria</name>
    <dbReference type="NCBI Taxonomy" id="348720"/>
    <lineage>
        <taxon>Eukaryota</taxon>
        <taxon>Metazoa</taxon>
        <taxon>Ecdysozoa</taxon>
        <taxon>Arthropoda</taxon>
        <taxon>Hexapoda</taxon>
        <taxon>Insecta</taxon>
        <taxon>Pterygota</taxon>
        <taxon>Neoptera</taxon>
        <taxon>Endopterygota</taxon>
        <taxon>Lepidoptera</taxon>
        <taxon>Glossata</taxon>
        <taxon>Ditrysia</taxon>
        <taxon>Papilionoidea</taxon>
        <taxon>Nymphalidae</taxon>
        <taxon>Satyrinae</taxon>
        <taxon>Satyrini</taxon>
        <taxon>Parargina</taxon>
        <taxon>Pararge</taxon>
    </lineage>
</organism>
<comment type="caution">
    <text evidence="1">The sequence shown here is derived from an EMBL/GenBank/DDBJ whole genome shotgun (WGS) entry which is preliminary data.</text>
</comment>
<keyword evidence="2" id="KW-1185">Reference proteome</keyword>
<accession>A0A8S4QEK6</accession>
<gene>
    <name evidence="1" type="primary">jg2986</name>
    <name evidence="1" type="ORF">PAEG_LOCUS848</name>
</gene>
<reference evidence="1" key="1">
    <citation type="submission" date="2022-03" db="EMBL/GenBank/DDBJ databases">
        <authorList>
            <person name="Lindestad O."/>
        </authorList>
    </citation>
    <scope>NUCLEOTIDE SEQUENCE</scope>
</reference>
<protein>
    <submittedName>
        <fullName evidence="1">Jg2986 protein</fullName>
    </submittedName>
</protein>
<dbReference type="AlphaFoldDB" id="A0A8S4QEK6"/>
<dbReference type="Gene3D" id="2.10.25.10">
    <property type="entry name" value="Laminin"/>
    <property type="match status" value="1"/>
</dbReference>
<proteinExistence type="predicted"/>
<dbReference type="EMBL" id="CAKXAJ010002754">
    <property type="protein sequence ID" value="CAH2208232.1"/>
    <property type="molecule type" value="Genomic_DNA"/>
</dbReference>
<sequence>VTCEETASGPRCGSCPSGYLGDGRRCQNLCESRRPCGERRCTTITTSPYYQCEGCPKGYEWNGEEKYVSTTW</sequence>
<feature type="non-terminal residue" evidence="1">
    <location>
        <position position="1"/>
    </location>
</feature>
<name>A0A8S4QEK6_9NEOP</name>